<dbReference type="Gene3D" id="1.50.10.20">
    <property type="match status" value="1"/>
</dbReference>
<feature type="non-terminal residue" evidence="1">
    <location>
        <position position="138"/>
    </location>
</feature>
<protein>
    <submittedName>
        <fullName evidence="1">Serine/threonine protein kinase</fullName>
    </submittedName>
</protein>
<dbReference type="Proteomes" id="UP001180531">
    <property type="component" value="Unassembled WGS sequence"/>
</dbReference>
<proteinExistence type="predicted"/>
<keyword evidence="1" id="KW-0723">Serine/threonine-protein kinase</keyword>
<gene>
    <name evidence="1" type="ORF">RM609_34295</name>
</gene>
<keyword evidence="1" id="KW-0808">Transferase</keyword>
<keyword evidence="1" id="KW-0418">Kinase</keyword>
<organism evidence="1 2">
    <name type="scientific">Streptomyces hesseae</name>
    <dbReference type="NCBI Taxonomy" id="3075519"/>
    <lineage>
        <taxon>Bacteria</taxon>
        <taxon>Bacillati</taxon>
        <taxon>Actinomycetota</taxon>
        <taxon>Actinomycetes</taxon>
        <taxon>Kitasatosporales</taxon>
        <taxon>Streptomycetaceae</taxon>
        <taxon>Streptomyces</taxon>
    </lineage>
</organism>
<dbReference type="GO" id="GO:0004674">
    <property type="term" value="F:protein serine/threonine kinase activity"/>
    <property type="evidence" value="ECO:0007669"/>
    <property type="project" value="UniProtKB-KW"/>
</dbReference>
<name>A0ABU2SYM8_9ACTN</name>
<dbReference type="EMBL" id="JAVRFI010000082">
    <property type="protein sequence ID" value="MDT0454104.1"/>
    <property type="molecule type" value="Genomic_DNA"/>
</dbReference>
<keyword evidence="2" id="KW-1185">Reference proteome</keyword>
<evidence type="ECO:0000313" key="1">
    <source>
        <dbReference type="EMBL" id="MDT0454104.1"/>
    </source>
</evidence>
<evidence type="ECO:0000313" key="2">
    <source>
        <dbReference type="Proteomes" id="UP001180531"/>
    </source>
</evidence>
<sequence>LYLNQGSSGVALVAQAYTAHHEDPALSALIPGVRKGCAMEFVREPGLFTGRAGLAATAGQLSPEGRTGPEVLASVRNLTWHLIADGDRLLVPGATLRRCSADLATGAAGLLLALHFLSAGKGDEAEGPREGGGLLELL</sequence>
<reference evidence="1" key="1">
    <citation type="submission" date="2024-05" db="EMBL/GenBank/DDBJ databases">
        <title>30 novel species of actinomycetes from the DSMZ collection.</title>
        <authorList>
            <person name="Nouioui I."/>
        </authorList>
    </citation>
    <scope>NUCLEOTIDE SEQUENCE</scope>
    <source>
        <strain evidence="1">DSM 40473</strain>
    </source>
</reference>
<comment type="caution">
    <text evidence="1">The sequence shown here is derived from an EMBL/GenBank/DDBJ whole genome shotgun (WGS) entry which is preliminary data.</text>
</comment>
<dbReference type="SUPFAM" id="SSF158745">
    <property type="entry name" value="LanC-like"/>
    <property type="match status" value="1"/>
</dbReference>
<feature type="non-terminal residue" evidence="1">
    <location>
        <position position="1"/>
    </location>
</feature>
<accession>A0ABU2SYM8</accession>